<dbReference type="EMBL" id="CAIIXF020000004">
    <property type="protein sequence ID" value="CAH1780937.1"/>
    <property type="molecule type" value="Genomic_DNA"/>
</dbReference>
<evidence type="ECO:0000313" key="9">
    <source>
        <dbReference type="EMBL" id="CAH1780937.1"/>
    </source>
</evidence>
<feature type="compositionally biased region" description="Low complexity" evidence="8">
    <location>
        <begin position="288"/>
        <end position="302"/>
    </location>
</feature>
<evidence type="ECO:0000256" key="3">
    <source>
        <dbReference type="ARBA" id="ARBA00011277"/>
    </source>
</evidence>
<feature type="region of interest" description="Disordered" evidence="8">
    <location>
        <begin position="230"/>
        <end position="262"/>
    </location>
</feature>
<comment type="subcellular location">
    <subcellularLocation>
        <location evidence="1">Nucleus</location>
    </subcellularLocation>
</comment>
<evidence type="ECO:0000256" key="2">
    <source>
        <dbReference type="ARBA" id="ARBA00009823"/>
    </source>
</evidence>
<evidence type="ECO:0000256" key="8">
    <source>
        <dbReference type="SAM" id="MobiDB-lite"/>
    </source>
</evidence>
<dbReference type="Pfam" id="PF17745">
    <property type="entry name" value="Ydr279_N"/>
    <property type="match status" value="1"/>
</dbReference>
<keyword evidence="10" id="KW-1185">Reference proteome</keyword>
<dbReference type="InterPro" id="IPR019024">
    <property type="entry name" value="RNase_H2_suB_wHTH"/>
</dbReference>
<accession>A0A8J1Y1J8</accession>
<reference evidence="9" key="1">
    <citation type="submission" date="2022-03" db="EMBL/GenBank/DDBJ databases">
        <authorList>
            <person name="Martin C."/>
        </authorList>
    </citation>
    <scope>NUCLEOTIDE SEQUENCE</scope>
</reference>
<dbReference type="Proteomes" id="UP000749559">
    <property type="component" value="Unassembled WGS sequence"/>
</dbReference>
<feature type="region of interest" description="Disordered" evidence="8">
    <location>
        <begin position="278"/>
        <end position="302"/>
    </location>
</feature>
<evidence type="ECO:0000313" key="10">
    <source>
        <dbReference type="Proteomes" id="UP000749559"/>
    </source>
</evidence>
<dbReference type="PANTHER" id="PTHR13383:SF11">
    <property type="entry name" value="RIBONUCLEASE H2 SUBUNIT B"/>
    <property type="match status" value="1"/>
</dbReference>
<dbReference type="InterPro" id="IPR041195">
    <property type="entry name" value="Rnh202_N"/>
</dbReference>
<evidence type="ECO:0000256" key="4">
    <source>
        <dbReference type="ARBA" id="ARBA00019062"/>
    </source>
</evidence>
<dbReference type="OrthoDB" id="29098at2759"/>
<dbReference type="AlphaFoldDB" id="A0A8J1Y1J8"/>
<dbReference type="Pfam" id="PF09468">
    <property type="entry name" value="RNase_H2-Ydr279"/>
    <property type="match status" value="1"/>
</dbReference>
<comment type="similarity">
    <text evidence="2">Belongs to the RNase H2 subunit B family.</text>
</comment>
<dbReference type="PANTHER" id="PTHR13383">
    <property type="entry name" value="RIBONUCLEASE H2 SUBUNIT B"/>
    <property type="match status" value="1"/>
</dbReference>
<organism evidence="9 10">
    <name type="scientific">Owenia fusiformis</name>
    <name type="common">Polychaete worm</name>
    <dbReference type="NCBI Taxonomy" id="6347"/>
    <lineage>
        <taxon>Eukaryota</taxon>
        <taxon>Metazoa</taxon>
        <taxon>Spiralia</taxon>
        <taxon>Lophotrochozoa</taxon>
        <taxon>Annelida</taxon>
        <taxon>Polychaeta</taxon>
        <taxon>Sedentaria</taxon>
        <taxon>Canalipalpata</taxon>
        <taxon>Sabellida</taxon>
        <taxon>Oweniida</taxon>
        <taxon>Oweniidae</taxon>
        <taxon>Owenia</taxon>
    </lineage>
</organism>
<comment type="subunit">
    <text evidence="3">The RNase H2 complex is a heterotrimer composed of the catalytic subunit RNASEH2A and the non-catalytic subunits RNASEH2B and RNASEH2C.</text>
</comment>
<dbReference type="CDD" id="cd09270">
    <property type="entry name" value="RNase_H2-B"/>
    <property type="match status" value="1"/>
</dbReference>
<dbReference type="GO" id="GO:0005654">
    <property type="term" value="C:nucleoplasm"/>
    <property type="evidence" value="ECO:0007669"/>
    <property type="project" value="TreeGrafter"/>
</dbReference>
<dbReference type="FunFam" id="1.10.20.120:FF:000002">
    <property type="entry name" value="Ribonuclease H2 subunit B"/>
    <property type="match status" value="1"/>
</dbReference>
<protein>
    <recommendedName>
        <fullName evidence="4">Ribonuclease H2 subunit B</fullName>
    </recommendedName>
    <alternativeName>
        <fullName evidence="7">Ribonuclease HI subunit B</fullName>
    </alternativeName>
</protein>
<dbReference type="GO" id="GO:0006401">
    <property type="term" value="P:RNA catabolic process"/>
    <property type="evidence" value="ECO:0007669"/>
    <property type="project" value="TreeGrafter"/>
</dbReference>
<evidence type="ECO:0000256" key="5">
    <source>
        <dbReference type="ARBA" id="ARBA00023242"/>
    </source>
</evidence>
<comment type="caution">
    <text evidence="9">The sequence shown here is derived from an EMBL/GenBank/DDBJ whole genome shotgun (WGS) entry which is preliminary data.</text>
</comment>
<proteinExistence type="inferred from homology"/>
<evidence type="ECO:0000256" key="6">
    <source>
        <dbReference type="ARBA" id="ARBA00024778"/>
    </source>
</evidence>
<keyword evidence="5" id="KW-0539">Nucleus</keyword>
<gene>
    <name evidence="9" type="ORF">OFUS_LOCUS7570</name>
</gene>
<sequence>MSKKNGNRVVKDQNQWVFMLPDDVIKTDGNNDSKHALCKLKHPKTEKSAYYLFTNENTDSYEVIALKEDFRSWFIGQDVVQDGSVYTCTPVDPLFLVLPYMVNASKNDKYMQLDQIVRDENYPECTRLCTCSQGKDLKLIADIKGDDDLKVYRYNKERTLSWLKTKVEKTSKILEKKKIHVTRGAQCDTYVQATNTAQKDDYIRYAYGLISEYVHPELAKDLKDHLGIVDPVVTPDPEKPPPSKRAKLDKSEPAEDYFTGNTGLVKKETKKLTQAQKKLSKVDKSGMKSISSFFSPKSKTKK</sequence>
<dbReference type="InterPro" id="IPR040456">
    <property type="entry name" value="RNase_H2_suB"/>
</dbReference>
<feature type="compositionally biased region" description="Basic and acidic residues" evidence="8">
    <location>
        <begin position="236"/>
        <end position="253"/>
    </location>
</feature>
<comment type="function">
    <text evidence="6">Non catalytic subunit of RNase H2, an endonuclease that specifically degrades the RNA of RNA:DNA hybrids. Participates in DNA replication, possibly by mediating the removal of lagging-strand Okazaki fragment RNA primers during DNA replication. Mediates the excision of single ribonucleotides from DNA:RNA duplexes.</text>
</comment>
<evidence type="ECO:0000256" key="7">
    <source>
        <dbReference type="ARBA" id="ARBA00033464"/>
    </source>
</evidence>
<dbReference type="Gene3D" id="1.10.20.120">
    <property type="match status" value="1"/>
</dbReference>
<dbReference type="GO" id="GO:0032299">
    <property type="term" value="C:ribonuclease H2 complex"/>
    <property type="evidence" value="ECO:0007669"/>
    <property type="project" value="InterPro"/>
</dbReference>
<dbReference type="Gene3D" id="2.20.25.530">
    <property type="match status" value="1"/>
</dbReference>
<name>A0A8J1Y1J8_OWEFU</name>
<evidence type="ECO:0000256" key="1">
    <source>
        <dbReference type="ARBA" id="ARBA00004123"/>
    </source>
</evidence>